<comment type="similarity">
    <text evidence="1">Belongs to the AB hydrolase superfamily. AB hydrolase 4 family.</text>
</comment>
<evidence type="ECO:0000313" key="4">
    <source>
        <dbReference type="EMBL" id="CAF2813523.1"/>
    </source>
</evidence>
<dbReference type="SUPFAM" id="SSF53474">
    <property type="entry name" value="alpha/beta-Hydrolases"/>
    <property type="match status" value="1"/>
</dbReference>
<dbReference type="InterPro" id="IPR012020">
    <property type="entry name" value="ABHD4"/>
</dbReference>
<dbReference type="InterPro" id="IPR029058">
    <property type="entry name" value="AB_hydrolase_fold"/>
</dbReference>
<dbReference type="GO" id="GO:0008126">
    <property type="term" value="F:acetylesterase activity"/>
    <property type="evidence" value="ECO:0007669"/>
    <property type="project" value="TreeGrafter"/>
</dbReference>
<evidence type="ECO:0000256" key="2">
    <source>
        <dbReference type="PIRSR" id="PIRSR005211-1"/>
    </source>
</evidence>
<feature type="active site" description="Charge relay system" evidence="2">
    <location>
        <position position="233"/>
    </location>
</feature>
<gene>
    <name evidence="4" type="ORF">LSAA_2923</name>
</gene>
<accession>A0A7R8H1Q0</accession>
<dbReference type="GO" id="GO:0047372">
    <property type="term" value="F:monoacylglycerol lipase activity"/>
    <property type="evidence" value="ECO:0007669"/>
    <property type="project" value="TreeGrafter"/>
</dbReference>
<protein>
    <submittedName>
        <fullName evidence="4">ABHD1_3</fullName>
    </submittedName>
</protein>
<proteinExistence type="inferred from homology"/>
<dbReference type="GO" id="GO:0051792">
    <property type="term" value="P:medium-chain fatty acid biosynthetic process"/>
    <property type="evidence" value="ECO:0007669"/>
    <property type="project" value="TreeGrafter"/>
</dbReference>
<dbReference type="Gene3D" id="3.40.50.1820">
    <property type="entry name" value="alpha/beta hydrolase"/>
    <property type="match status" value="1"/>
</dbReference>
<dbReference type="Pfam" id="PF00561">
    <property type="entry name" value="Abhydrolase_1"/>
    <property type="match status" value="1"/>
</dbReference>
<evidence type="ECO:0000256" key="1">
    <source>
        <dbReference type="ARBA" id="ARBA00010884"/>
    </source>
</evidence>
<organism evidence="4 5">
    <name type="scientific">Lepeophtheirus salmonis</name>
    <name type="common">Salmon louse</name>
    <name type="synonym">Caligus salmonis</name>
    <dbReference type="NCBI Taxonomy" id="72036"/>
    <lineage>
        <taxon>Eukaryota</taxon>
        <taxon>Metazoa</taxon>
        <taxon>Ecdysozoa</taxon>
        <taxon>Arthropoda</taxon>
        <taxon>Crustacea</taxon>
        <taxon>Multicrustacea</taxon>
        <taxon>Hexanauplia</taxon>
        <taxon>Copepoda</taxon>
        <taxon>Siphonostomatoida</taxon>
        <taxon>Caligidae</taxon>
        <taxon>Lepeophtheirus</taxon>
    </lineage>
</organism>
<reference evidence="4" key="1">
    <citation type="submission" date="2021-02" db="EMBL/GenBank/DDBJ databases">
        <authorList>
            <person name="Bekaert M."/>
        </authorList>
    </citation>
    <scope>NUCLEOTIDE SEQUENCE</scope>
    <source>
        <strain evidence="4">IoA-00</strain>
    </source>
</reference>
<keyword evidence="5" id="KW-1185">Reference proteome</keyword>
<evidence type="ECO:0000259" key="3">
    <source>
        <dbReference type="Pfam" id="PF00561"/>
    </source>
</evidence>
<sequence length="394" mass="44704">MQTKVTIKSIVFQCTVGNKQSSISRQRHQRIICAFKWKEGTNLGGIRPYGLCLIFLGLYWLYYRLNVIRPVKLHSKPGTKFDTFIRNCLMDILEEDYKPSFWFFEARIQTVFASLIRSIIPDILYRREILAMSDGGEVVLDWNSKNVNKADTPIILILPGLTGNSQSEYIKNMCIITKDLGYKAVVFNYRGMGGHKLKTPRTYCATKTDDLSEVIDHIKTCFPNAPLMAVGVSLGGMKLGIILARIRKKVIGKLKRRELNLLLNRHLATCLVNTVKEAKHHFENDILDLKRVFFEHDDQRDASLIGKLKNIRIPVLAINSNDDPFQPGKTIPCGEAVETDNIGILTTEYGGHIGFLEGYIPNRICFTDRVFKKLATAVFETEELSKITSSDVPE</sequence>
<dbReference type="EMBL" id="HG994590">
    <property type="protein sequence ID" value="CAF2813523.1"/>
    <property type="molecule type" value="Genomic_DNA"/>
</dbReference>
<feature type="domain" description="AB hydrolase-1" evidence="3">
    <location>
        <begin position="153"/>
        <end position="238"/>
    </location>
</feature>
<dbReference type="AlphaFoldDB" id="A0A7R8H1Q0"/>
<evidence type="ECO:0000313" key="5">
    <source>
        <dbReference type="Proteomes" id="UP000675881"/>
    </source>
</evidence>
<dbReference type="Proteomes" id="UP000675881">
    <property type="component" value="Chromosome 11"/>
</dbReference>
<dbReference type="PANTHER" id="PTHR10794:SF63">
    <property type="entry name" value="ALPHA_BETA HYDROLASE 1, ISOFORM A"/>
    <property type="match status" value="1"/>
</dbReference>
<dbReference type="OrthoDB" id="247542at2759"/>
<dbReference type="InterPro" id="IPR000073">
    <property type="entry name" value="AB_hydrolase_1"/>
</dbReference>
<dbReference type="GO" id="GO:0051793">
    <property type="term" value="P:medium-chain fatty acid catabolic process"/>
    <property type="evidence" value="ECO:0007669"/>
    <property type="project" value="TreeGrafter"/>
</dbReference>
<feature type="active site" description="Charge relay system" evidence="2">
    <location>
        <position position="323"/>
    </location>
</feature>
<dbReference type="InterPro" id="IPR050960">
    <property type="entry name" value="AB_hydrolase_4_sf"/>
</dbReference>
<dbReference type="PANTHER" id="PTHR10794">
    <property type="entry name" value="ABHYDROLASE DOMAIN-CONTAINING PROTEIN"/>
    <property type="match status" value="1"/>
</dbReference>
<name>A0A7R8H1Q0_LEPSM</name>
<dbReference type="PIRSF" id="PIRSF005211">
    <property type="entry name" value="Ab_hydro_YheT"/>
    <property type="match status" value="1"/>
</dbReference>
<feature type="active site" description="Charge relay system" evidence="2">
    <location>
        <position position="352"/>
    </location>
</feature>